<feature type="transmembrane region" description="Helical" evidence="5">
    <location>
        <begin position="159"/>
        <end position="179"/>
    </location>
</feature>
<feature type="transmembrane region" description="Helical" evidence="5">
    <location>
        <begin position="240"/>
        <end position="258"/>
    </location>
</feature>
<dbReference type="InterPro" id="IPR036513">
    <property type="entry name" value="STAS_dom_sf"/>
</dbReference>
<comment type="subcellular location">
    <subcellularLocation>
        <location evidence="1">Membrane</location>
        <topology evidence="1">Multi-pass membrane protein</topology>
    </subcellularLocation>
</comment>
<organism evidence="7">
    <name type="scientific">Panstrongylus megistus</name>
    <dbReference type="NCBI Taxonomy" id="65343"/>
    <lineage>
        <taxon>Eukaryota</taxon>
        <taxon>Metazoa</taxon>
        <taxon>Ecdysozoa</taxon>
        <taxon>Arthropoda</taxon>
        <taxon>Hexapoda</taxon>
        <taxon>Insecta</taxon>
        <taxon>Pterygota</taxon>
        <taxon>Neoptera</taxon>
        <taxon>Paraneoptera</taxon>
        <taxon>Hemiptera</taxon>
        <taxon>Heteroptera</taxon>
        <taxon>Panheteroptera</taxon>
        <taxon>Cimicomorpha</taxon>
        <taxon>Reduviidae</taxon>
        <taxon>Triatominae</taxon>
        <taxon>Panstrongylus</taxon>
    </lineage>
</organism>
<sequence>LEELSARITIDRPVYKQTLSDRNKNDRNSLWRSYCFEWQCRPKNFIKTTIPSINWLFNYNWKEWLIRDIISGFTVAVMNIPQGMAYALLGNVPPVVGIYMAFFPVLVYAFLGTSRHLSMGSFAVICLMAGNIVATHSSVPTSLQQHPVVQSNYTGYSPMEVATAITFLVGTYQVIMYFFRLGIICTLLSETLVSGLTAGAAIHVLTSQIKDILGLKLHQINGPFKLIYVYIEIFSKLDTVNIAATIISAITITILVTNNEMLKPLIQKKTVIPIPIELLVVLAGTLVSNYCNISDIYKLKTVGHIAVGLPAPMVPKFDLMPAIAVDSAIVAIIAYIISLSMALIFANKLKYEVDANQELLAQGCGNLVGSFFSCLPFSASLSRSALQQSVGGVTQLASIVSCVLLLAVLLWIGPFFELLPRCILASLILVALKGILMQAKDIFQIWSVSRSDGFIWLATYFTVITVEIEYGLLVGVIISILILIVKGARGEICLLGRVPNTEVYLEANIEPKAEFIPGITIVRYCGSLNFINKSYFEKQLMRNLDIIKENSLNKVNPDLNRSKEIIIFDLKSLQYVDTTGGKTLKKLIKSISDHQIVYIVGLSETVINVLQSLDVFKDCSVPLMPTVHDAVITAQAKSLDPVYTVRL</sequence>
<dbReference type="InterPro" id="IPR002645">
    <property type="entry name" value="STAS_dom"/>
</dbReference>
<dbReference type="Pfam" id="PF00916">
    <property type="entry name" value="Sulfate_transp"/>
    <property type="match status" value="1"/>
</dbReference>
<accession>A0A069DW13</accession>
<evidence type="ECO:0000259" key="6">
    <source>
        <dbReference type="PROSITE" id="PS50801"/>
    </source>
</evidence>
<keyword evidence="4 5" id="KW-0472">Membrane</keyword>
<feature type="transmembrane region" description="Helical" evidence="5">
    <location>
        <begin position="119"/>
        <end position="139"/>
    </location>
</feature>
<name>A0A069DW13_9HEMI</name>
<feature type="transmembrane region" description="Helical" evidence="5">
    <location>
        <begin position="418"/>
        <end position="436"/>
    </location>
</feature>
<dbReference type="GO" id="GO:0016020">
    <property type="term" value="C:membrane"/>
    <property type="evidence" value="ECO:0007669"/>
    <property type="project" value="UniProtKB-SubCell"/>
</dbReference>
<reference evidence="7" key="1">
    <citation type="journal article" date="2015" name="J. Med. Entomol.">
        <title>A Deep Insight Into the Sialotranscriptome of the Chagas Disease Vector, Panstrongylus megistus (Hemiptera: Heteroptera).</title>
        <authorList>
            <person name="Ribeiro J.M."/>
            <person name="Schwarz A."/>
            <person name="Francischetti I.M."/>
        </authorList>
    </citation>
    <scope>NUCLEOTIDE SEQUENCE</scope>
    <source>
        <tissue evidence="7">Salivary glands</tissue>
    </source>
</reference>
<dbReference type="InterPro" id="IPR011547">
    <property type="entry name" value="SLC26A/SulP_dom"/>
</dbReference>
<dbReference type="SUPFAM" id="SSF52091">
    <property type="entry name" value="SpoIIaa-like"/>
    <property type="match status" value="1"/>
</dbReference>
<dbReference type="GO" id="GO:0055085">
    <property type="term" value="P:transmembrane transport"/>
    <property type="evidence" value="ECO:0007669"/>
    <property type="project" value="InterPro"/>
</dbReference>
<feature type="transmembrane region" description="Helical" evidence="5">
    <location>
        <begin position="270"/>
        <end position="291"/>
    </location>
</feature>
<dbReference type="Gene3D" id="3.30.750.24">
    <property type="entry name" value="STAS domain"/>
    <property type="match status" value="1"/>
</dbReference>
<protein>
    <submittedName>
        <fullName evidence="7">Putative sulfate/bicarbonate/oxalate exchanger sat-1</fullName>
    </submittedName>
</protein>
<evidence type="ECO:0000313" key="7">
    <source>
        <dbReference type="EMBL" id="JAC88105.1"/>
    </source>
</evidence>
<feature type="transmembrane region" description="Helical" evidence="5">
    <location>
        <begin position="393"/>
        <end position="412"/>
    </location>
</feature>
<dbReference type="PROSITE" id="PS50801">
    <property type="entry name" value="STAS"/>
    <property type="match status" value="1"/>
</dbReference>
<dbReference type="InterPro" id="IPR001902">
    <property type="entry name" value="SLC26A/SulP_fam"/>
</dbReference>
<feature type="transmembrane region" description="Helical" evidence="5">
    <location>
        <begin position="95"/>
        <end position="112"/>
    </location>
</feature>
<evidence type="ECO:0000256" key="3">
    <source>
        <dbReference type="ARBA" id="ARBA00022989"/>
    </source>
</evidence>
<feature type="domain" description="STAS" evidence="6">
    <location>
        <begin position="509"/>
        <end position="634"/>
    </location>
</feature>
<dbReference type="Pfam" id="PF01740">
    <property type="entry name" value="STAS"/>
    <property type="match status" value="1"/>
</dbReference>
<dbReference type="EMBL" id="GBGD01000784">
    <property type="protein sequence ID" value="JAC88105.1"/>
    <property type="molecule type" value="mRNA"/>
</dbReference>
<dbReference type="NCBIfam" id="TIGR00815">
    <property type="entry name" value="sulP"/>
    <property type="match status" value="1"/>
</dbReference>
<keyword evidence="2 5" id="KW-0812">Transmembrane</keyword>
<feature type="transmembrane region" description="Helical" evidence="5">
    <location>
        <begin position="457"/>
        <end position="485"/>
    </location>
</feature>
<feature type="transmembrane region" description="Helical" evidence="5">
    <location>
        <begin position="323"/>
        <end position="347"/>
    </location>
</feature>
<dbReference type="AlphaFoldDB" id="A0A069DW13"/>
<evidence type="ECO:0000256" key="5">
    <source>
        <dbReference type="SAM" id="Phobius"/>
    </source>
</evidence>
<evidence type="ECO:0000256" key="2">
    <source>
        <dbReference type="ARBA" id="ARBA00022692"/>
    </source>
</evidence>
<feature type="non-terminal residue" evidence="7">
    <location>
        <position position="1"/>
    </location>
</feature>
<evidence type="ECO:0000256" key="4">
    <source>
        <dbReference type="ARBA" id="ARBA00023136"/>
    </source>
</evidence>
<dbReference type="PANTHER" id="PTHR11814">
    <property type="entry name" value="SULFATE TRANSPORTER"/>
    <property type="match status" value="1"/>
</dbReference>
<proteinExistence type="evidence at transcript level"/>
<keyword evidence="3 5" id="KW-1133">Transmembrane helix</keyword>
<evidence type="ECO:0000256" key="1">
    <source>
        <dbReference type="ARBA" id="ARBA00004141"/>
    </source>
</evidence>
<dbReference type="CDD" id="cd07042">
    <property type="entry name" value="STAS_SulP_like_sulfate_transporter"/>
    <property type="match status" value="1"/>
</dbReference>